<keyword evidence="2" id="KW-1185">Reference proteome</keyword>
<dbReference type="Proteomes" id="UP000247702">
    <property type="component" value="Unassembled WGS sequence"/>
</dbReference>
<proteinExistence type="predicted"/>
<name>A0A2Z6REL0_9GLOM</name>
<sequence>MQDGHYLAFDEALETFGVKFIKQNVTRNIINKESLKHQIKAVQSEKERMNLLFDEFLGDIVLSKGTRAVNRRHETL</sequence>
<protein>
    <submittedName>
        <fullName evidence="1">Uncharacterized protein</fullName>
    </submittedName>
</protein>
<evidence type="ECO:0000313" key="2">
    <source>
        <dbReference type="Proteomes" id="UP000247702"/>
    </source>
</evidence>
<accession>A0A2Z6REL0</accession>
<organism evidence="1 2">
    <name type="scientific">Rhizophagus clarus</name>
    <dbReference type="NCBI Taxonomy" id="94130"/>
    <lineage>
        <taxon>Eukaryota</taxon>
        <taxon>Fungi</taxon>
        <taxon>Fungi incertae sedis</taxon>
        <taxon>Mucoromycota</taxon>
        <taxon>Glomeromycotina</taxon>
        <taxon>Glomeromycetes</taxon>
        <taxon>Glomerales</taxon>
        <taxon>Glomeraceae</taxon>
        <taxon>Rhizophagus</taxon>
    </lineage>
</organism>
<evidence type="ECO:0000313" key="1">
    <source>
        <dbReference type="EMBL" id="GBC00391.1"/>
    </source>
</evidence>
<reference evidence="1 2" key="1">
    <citation type="submission" date="2017-11" db="EMBL/GenBank/DDBJ databases">
        <title>The genome of Rhizophagus clarus HR1 reveals common genetic basis of auxotrophy among arbuscular mycorrhizal fungi.</title>
        <authorList>
            <person name="Kobayashi Y."/>
        </authorList>
    </citation>
    <scope>NUCLEOTIDE SEQUENCE [LARGE SCALE GENOMIC DNA]</scope>
    <source>
        <strain evidence="1 2">HR1</strain>
    </source>
</reference>
<dbReference type="EMBL" id="BEXD01003157">
    <property type="protein sequence ID" value="GBC00391.1"/>
    <property type="molecule type" value="Genomic_DNA"/>
</dbReference>
<comment type="caution">
    <text evidence="1">The sequence shown here is derived from an EMBL/GenBank/DDBJ whole genome shotgun (WGS) entry which is preliminary data.</text>
</comment>
<gene>
    <name evidence="1" type="ORF">RclHR1_03840013</name>
</gene>
<dbReference type="AlphaFoldDB" id="A0A2Z6REL0"/>